<dbReference type="Proteomes" id="UP001230220">
    <property type="component" value="Unassembled WGS sequence"/>
</dbReference>
<dbReference type="InterPro" id="IPR010540">
    <property type="entry name" value="CmpB_TMEM229"/>
</dbReference>
<feature type="transmembrane region" description="Helical" evidence="1">
    <location>
        <begin position="63"/>
        <end position="92"/>
    </location>
</feature>
<organism evidence="2 3">
    <name type="scientific">Breznakia pachnodae</name>
    <dbReference type="NCBI Taxonomy" id="265178"/>
    <lineage>
        <taxon>Bacteria</taxon>
        <taxon>Bacillati</taxon>
        <taxon>Bacillota</taxon>
        <taxon>Erysipelotrichia</taxon>
        <taxon>Erysipelotrichales</taxon>
        <taxon>Erysipelotrichaceae</taxon>
        <taxon>Breznakia</taxon>
    </lineage>
</organism>
<keyword evidence="1" id="KW-0812">Transmembrane</keyword>
<keyword evidence="1" id="KW-1133">Transmembrane helix</keyword>
<reference evidence="2 3" key="1">
    <citation type="submission" date="2023-07" db="EMBL/GenBank/DDBJ databases">
        <title>Genomic Encyclopedia of Type Strains, Phase IV (KMG-IV): sequencing the most valuable type-strain genomes for metagenomic binning, comparative biology and taxonomic classification.</title>
        <authorList>
            <person name="Goeker M."/>
        </authorList>
    </citation>
    <scope>NUCLEOTIDE SEQUENCE [LARGE SCALE GENOMIC DNA]</scope>
    <source>
        <strain evidence="2 3">DSM 16784</strain>
    </source>
</reference>
<dbReference type="RefSeq" id="WP_307410873.1">
    <property type="nucleotide sequence ID" value="NZ_JAUSUR010000008.1"/>
</dbReference>
<evidence type="ECO:0000256" key="1">
    <source>
        <dbReference type="SAM" id="Phobius"/>
    </source>
</evidence>
<evidence type="ECO:0000313" key="2">
    <source>
        <dbReference type="EMBL" id="MDQ0362814.1"/>
    </source>
</evidence>
<accession>A0ABU0E7D8</accession>
<name>A0ABU0E7D8_9FIRM</name>
<evidence type="ECO:0000313" key="3">
    <source>
        <dbReference type="Proteomes" id="UP001230220"/>
    </source>
</evidence>
<keyword evidence="1" id="KW-0472">Membrane</keyword>
<dbReference type="Pfam" id="PF06541">
    <property type="entry name" value="ABC_trans_CmpB"/>
    <property type="match status" value="1"/>
</dbReference>
<feature type="transmembrane region" description="Helical" evidence="1">
    <location>
        <begin position="6"/>
        <end position="25"/>
    </location>
</feature>
<keyword evidence="3" id="KW-1185">Reference proteome</keyword>
<protein>
    <submittedName>
        <fullName evidence="2">Membrane protein</fullName>
    </submittedName>
</protein>
<sequence length="242" mass="28195">MSPYTIFLYFITYAFMGWCCETTYVSLAKRKFVNRGFMYGPLCPIYGFGALLVLYVLEPFTGYPIIIFALGMIVTSILEYFTSWLMEAIFHIRWWDYSTYKYNIKGRVCLKNSLMFGVLGLVVVYGIHPVVNGVIETIPEYIQITLGAIFLFVFVCDFAFSTLGAINVDRALVEIEKLSDEIQQNGEITRQKITKKLQSMIIKVEKRYNHFKKAYPGLEHNNFQFDRDIIDEVIQKMKEFIK</sequence>
<gene>
    <name evidence="2" type="ORF">J2S15_003575</name>
</gene>
<feature type="transmembrane region" description="Helical" evidence="1">
    <location>
        <begin position="141"/>
        <end position="160"/>
    </location>
</feature>
<feature type="transmembrane region" description="Helical" evidence="1">
    <location>
        <begin position="113"/>
        <end position="135"/>
    </location>
</feature>
<comment type="caution">
    <text evidence="2">The sequence shown here is derived from an EMBL/GenBank/DDBJ whole genome shotgun (WGS) entry which is preliminary data.</text>
</comment>
<proteinExistence type="predicted"/>
<dbReference type="EMBL" id="JAUSUR010000008">
    <property type="protein sequence ID" value="MDQ0362814.1"/>
    <property type="molecule type" value="Genomic_DNA"/>
</dbReference>
<feature type="transmembrane region" description="Helical" evidence="1">
    <location>
        <begin position="37"/>
        <end position="57"/>
    </location>
</feature>